<evidence type="ECO:0000313" key="1">
    <source>
        <dbReference type="EMBL" id="WRY34433.1"/>
    </source>
</evidence>
<protein>
    <submittedName>
        <fullName evidence="1">EcsC family protein</fullName>
    </submittedName>
</protein>
<gene>
    <name evidence="1" type="ORF">RPE78_03850</name>
</gene>
<dbReference type="InterPro" id="IPR024787">
    <property type="entry name" value="EcsC"/>
</dbReference>
<dbReference type="EMBL" id="CP135443">
    <property type="protein sequence ID" value="WRY34433.1"/>
    <property type="molecule type" value="Genomic_DNA"/>
</dbReference>
<keyword evidence="2" id="KW-1185">Reference proteome</keyword>
<dbReference type="RefSeq" id="WP_339108181.1">
    <property type="nucleotide sequence ID" value="NZ_CP135443.1"/>
</dbReference>
<dbReference type="Pfam" id="PF12787">
    <property type="entry name" value="EcsC"/>
    <property type="match status" value="1"/>
</dbReference>
<evidence type="ECO:0000313" key="2">
    <source>
        <dbReference type="Proteomes" id="UP001623290"/>
    </source>
</evidence>
<accession>A0ABZ1E248</accession>
<dbReference type="PANTHER" id="PTHR41260">
    <property type="entry name" value="PROTEIN ECSC"/>
    <property type="match status" value="1"/>
</dbReference>
<organism evidence="1 2">
    <name type="scientific">Thioclava litoralis</name>
    <dbReference type="NCBI Taxonomy" id="3076557"/>
    <lineage>
        <taxon>Bacteria</taxon>
        <taxon>Pseudomonadati</taxon>
        <taxon>Pseudomonadota</taxon>
        <taxon>Alphaproteobacteria</taxon>
        <taxon>Rhodobacterales</taxon>
        <taxon>Paracoccaceae</taxon>
        <taxon>Thioclava</taxon>
    </lineage>
</organism>
<dbReference type="PANTHER" id="PTHR41260:SF1">
    <property type="entry name" value="PROTEIN ECSC"/>
    <property type="match status" value="1"/>
</dbReference>
<reference evidence="1 2" key="1">
    <citation type="submission" date="2023-09" db="EMBL/GenBank/DDBJ databases">
        <title>Thioclava shenzhenensis sp. nov., a multidrug resistant bacteria-antagonizing species isolated from coastal seawater.</title>
        <authorList>
            <person name="Long M."/>
        </authorList>
    </citation>
    <scope>NUCLEOTIDE SEQUENCE [LARGE SCALE GENOMIC DNA]</scope>
    <source>
        <strain evidence="1 2">FTW29</strain>
    </source>
</reference>
<name>A0ABZ1E248_9RHOB</name>
<proteinExistence type="predicted"/>
<sequence length="257" mass="27281">MPQTATPEIFEPLTDHRVLQELEALARRYRSASGPGMQLLSYLGGSAETLLEKLPSPLRNGLEGITSRALQTALAAAGRSRGVIEDKPDWLNRALTTAMGAAGGFAGLPGAAAELPLTITMLLRSIQGIAAEHGFDPASDEVKQECLRIFASAGPLEEDDGTDIGLIATRVTLTGSSMQGMIAKVAPRLSAVLGQKLAAQAAPLLGAVAGAAVNYTFTSYYQDVARVHFGLKRLAREAMMDEGLLREELVARITRKR</sequence>
<dbReference type="Proteomes" id="UP001623290">
    <property type="component" value="Chromosome"/>
</dbReference>